<reference evidence="3" key="1">
    <citation type="submission" date="2016-10" db="EMBL/GenBank/DDBJ databases">
        <authorList>
            <person name="Varghese N."/>
            <person name="Submissions S."/>
        </authorList>
    </citation>
    <scope>NUCLEOTIDE SEQUENCE [LARGE SCALE GENOMIC DNA]</scope>
    <source>
        <strain evidence="3">Gh-105</strain>
    </source>
</reference>
<evidence type="ECO:0000313" key="2">
    <source>
        <dbReference type="EMBL" id="SFG68502.1"/>
    </source>
</evidence>
<gene>
    <name evidence="2" type="ORF">SAMN05192565_10839</name>
</gene>
<protein>
    <recommendedName>
        <fullName evidence="4">TrbM protein</fullName>
    </recommendedName>
</protein>
<keyword evidence="3" id="KW-1185">Reference proteome</keyword>
<feature type="chain" id="PRO_5011687263" description="TrbM protein" evidence="1">
    <location>
        <begin position="31"/>
        <end position="128"/>
    </location>
</feature>
<dbReference type="EMBL" id="FOPM01000008">
    <property type="protein sequence ID" value="SFG68502.1"/>
    <property type="molecule type" value="Genomic_DNA"/>
</dbReference>
<evidence type="ECO:0008006" key="4">
    <source>
        <dbReference type="Google" id="ProtNLM"/>
    </source>
</evidence>
<proteinExistence type="predicted"/>
<sequence>MSRTLVERVARSVLPAAILATSLMAGPVKAAESENDYPTEARADYIFGCMAANGQSRESLSRCSCSLDALASILPYDRYVQASTVLSMRQGIGQRANEFKSTKVFDDKVAELRRAQAEAEIRCYRGGA</sequence>
<keyword evidence="1" id="KW-0732">Signal</keyword>
<evidence type="ECO:0000256" key="1">
    <source>
        <dbReference type="SAM" id="SignalP"/>
    </source>
</evidence>
<evidence type="ECO:0000313" key="3">
    <source>
        <dbReference type="Proteomes" id="UP000199229"/>
    </source>
</evidence>
<dbReference type="Proteomes" id="UP000199229">
    <property type="component" value="Unassembled WGS sequence"/>
</dbReference>
<dbReference type="OrthoDB" id="7277196at2"/>
<organism evidence="2 3">
    <name type="scientific">Methylobacterium gossipiicola</name>
    <dbReference type="NCBI Taxonomy" id="582675"/>
    <lineage>
        <taxon>Bacteria</taxon>
        <taxon>Pseudomonadati</taxon>
        <taxon>Pseudomonadota</taxon>
        <taxon>Alphaproteobacteria</taxon>
        <taxon>Hyphomicrobiales</taxon>
        <taxon>Methylobacteriaceae</taxon>
        <taxon>Methylobacterium</taxon>
    </lineage>
</organism>
<accession>A0A1I2TUB1</accession>
<dbReference type="AlphaFoldDB" id="A0A1I2TUB1"/>
<dbReference type="STRING" id="582675.SAMN05192565_10839"/>
<dbReference type="RefSeq" id="WP_091970989.1">
    <property type="nucleotide sequence ID" value="NZ_FOPM01000008.1"/>
</dbReference>
<name>A0A1I2TUB1_9HYPH</name>
<feature type="signal peptide" evidence="1">
    <location>
        <begin position="1"/>
        <end position="30"/>
    </location>
</feature>